<evidence type="ECO:0000313" key="2">
    <source>
        <dbReference type="Proteomes" id="UP000596742"/>
    </source>
</evidence>
<gene>
    <name evidence="1" type="ORF">MGAL_10B087082</name>
</gene>
<feature type="non-terminal residue" evidence="1">
    <location>
        <position position="1"/>
    </location>
</feature>
<keyword evidence="2" id="KW-1185">Reference proteome</keyword>
<dbReference type="Proteomes" id="UP000596742">
    <property type="component" value="Unassembled WGS sequence"/>
</dbReference>
<sequence>LNPACTMRHLASDDSYSSFKWYFRAPSNSMSMYVPEVFHSIIDEYAAVEIICHTTLAEWKEIANTFLSRWNFPYVCGTLNGKHVACKSYLL</sequence>
<organism evidence="1 2">
    <name type="scientific">Mytilus galloprovincialis</name>
    <name type="common">Mediterranean mussel</name>
    <dbReference type="NCBI Taxonomy" id="29158"/>
    <lineage>
        <taxon>Eukaryota</taxon>
        <taxon>Metazoa</taxon>
        <taxon>Spiralia</taxon>
        <taxon>Lophotrochozoa</taxon>
        <taxon>Mollusca</taxon>
        <taxon>Bivalvia</taxon>
        <taxon>Autobranchia</taxon>
        <taxon>Pteriomorphia</taxon>
        <taxon>Mytilida</taxon>
        <taxon>Mytiloidea</taxon>
        <taxon>Mytilidae</taxon>
        <taxon>Mytilinae</taxon>
        <taxon>Mytilus</taxon>
    </lineage>
</organism>
<evidence type="ECO:0000313" key="1">
    <source>
        <dbReference type="EMBL" id="VDI63164.1"/>
    </source>
</evidence>
<reference evidence="1" key="1">
    <citation type="submission" date="2018-11" db="EMBL/GenBank/DDBJ databases">
        <authorList>
            <person name="Alioto T."/>
            <person name="Alioto T."/>
        </authorList>
    </citation>
    <scope>NUCLEOTIDE SEQUENCE</scope>
</reference>
<dbReference type="EMBL" id="UYJE01008348">
    <property type="protein sequence ID" value="VDI63164.1"/>
    <property type="molecule type" value="Genomic_DNA"/>
</dbReference>
<name>A0A8B6GEZ1_MYTGA</name>
<dbReference type="AlphaFoldDB" id="A0A8B6GEZ1"/>
<protein>
    <submittedName>
        <fullName evidence="1">Uncharacterized protein</fullName>
    </submittedName>
</protein>
<comment type="caution">
    <text evidence="1">The sequence shown here is derived from an EMBL/GenBank/DDBJ whole genome shotgun (WGS) entry which is preliminary data.</text>
</comment>
<dbReference type="OrthoDB" id="6627079at2759"/>
<proteinExistence type="predicted"/>
<accession>A0A8B6GEZ1</accession>